<keyword evidence="5 8" id="KW-0812">Transmembrane</keyword>
<dbReference type="EMBL" id="DYYG01000039">
    <property type="protein sequence ID" value="HJE24734.1"/>
    <property type="molecule type" value="Genomic_DNA"/>
</dbReference>
<evidence type="ECO:0000256" key="1">
    <source>
        <dbReference type="ARBA" id="ARBA00004651"/>
    </source>
</evidence>
<dbReference type="SUPFAM" id="SSF81345">
    <property type="entry name" value="ABC transporter involved in vitamin B12 uptake, BtuC"/>
    <property type="match status" value="1"/>
</dbReference>
<gene>
    <name evidence="9" type="ORF">K8W01_13830</name>
</gene>
<name>A0A921E386_9HYPH</name>
<keyword evidence="4" id="KW-1003">Cell membrane</keyword>
<dbReference type="CDD" id="cd06550">
    <property type="entry name" value="TM_ABC_iron-siderophores_like"/>
    <property type="match status" value="1"/>
</dbReference>
<evidence type="ECO:0000256" key="8">
    <source>
        <dbReference type="SAM" id="Phobius"/>
    </source>
</evidence>
<evidence type="ECO:0000313" key="9">
    <source>
        <dbReference type="EMBL" id="HJE24734.1"/>
    </source>
</evidence>
<dbReference type="AlphaFoldDB" id="A0A921E386"/>
<reference evidence="9" key="1">
    <citation type="journal article" date="2021" name="PeerJ">
        <title>Extensive microbial diversity within the chicken gut microbiome revealed by metagenomics and culture.</title>
        <authorList>
            <person name="Gilroy R."/>
            <person name="Ravi A."/>
            <person name="Getino M."/>
            <person name="Pursley I."/>
            <person name="Horton D.L."/>
            <person name="Alikhan N.F."/>
            <person name="Baker D."/>
            <person name="Gharbi K."/>
            <person name="Hall N."/>
            <person name="Watson M."/>
            <person name="Adriaenssens E.M."/>
            <person name="Foster-Nyarko E."/>
            <person name="Jarju S."/>
            <person name="Secka A."/>
            <person name="Antonio M."/>
            <person name="Oren A."/>
            <person name="Chaudhuri R.R."/>
            <person name="La Ragione R."/>
            <person name="Hildebrand F."/>
            <person name="Pallen M.J."/>
        </authorList>
    </citation>
    <scope>NUCLEOTIDE SEQUENCE</scope>
    <source>
        <strain evidence="9">316</strain>
    </source>
</reference>
<feature type="transmembrane region" description="Helical" evidence="8">
    <location>
        <begin position="84"/>
        <end position="102"/>
    </location>
</feature>
<dbReference type="PANTHER" id="PTHR30472:SF70">
    <property type="entry name" value="MOLYBDATE IMPORT SYSTEM PERMEASE PROTEIN MOLB"/>
    <property type="match status" value="1"/>
</dbReference>
<keyword evidence="6 8" id="KW-1133">Transmembrane helix</keyword>
<dbReference type="PANTHER" id="PTHR30472">
    <property type="entry name" value="FERRIC ENTEROBACTIN TRANSPORT SYSTEM PERMEASE PROTEIN"/>
    <property type="match status" value="1"/>
</dbReference>
<organism evidence="9 10">
    <name type="scientific">Methylorubrum populi</name>
    <dbReference type="NCBI Taxonomy" id="223967"/>
    <lineage>
        <taxon>Bacteria</taxon>
        <taxon>Pseudomonadati</taxon>
        <taxon>Pseudomonadota</taxon>
        <taxon>Alphaproteobacteria</taxon>
        <taxon>Hyphomicrobiales</taxon>
        <taxon>Methylobacteriaceae</taxon>
        <taxon>Methylorubrum</taxon>
    </lineage>
</organism>
<protein>
    <submittedName>
        <fullName evidence="9">Iron ABC transporter permease</fullName>
    </submittedName>
</protein>
<proteinExistence type="inferred from homology"/>
<evidence type="ECO:0000256" key="6">
    <source>
        <dbReference type="ARBA" id="ARBA00022989"/>
    </source>
</evidence>
<dbReference type="GO" id="GO:0005886">
    <property type="term" value="C:plasma membrane"/>
    <property type="evidence" value="ECO:0007669"/>
    <property type="project" value="UniProtKB-SubCell"/>
</dbReference>
<comment type="caution">
    <text evidence="9">The sequence shown here is derived from an EMBL/GenBank/DDBJ whole genome shotgun (WGS) entry which is preliminary data.</text>
</comment>
<feature type="transmembrane region" description="Helical" evidence="8">
    <location>
        <begin position="327"/>
        <end position="347"/>
    </location>
</feature>
<evidence type="ECO:0000256" key="2">
    <source>
        <dbReference type="ARBA" id="ARBA00007935"/>
    </source>
</evidence>
<feature type="transmembrane region" description="Helical" evidence="8">
    <location>
        <begin position="20"/>
        <end position="39"/>
    </location>
</feature>
<feature type="transmembrane region" description="Helical" evidence="8">
    <location>
        <begin position="301"/>
        <end position="320"/>
    </location>
</feature>
<comment type="similarity">
    <text evidence="2">Belongs to the binding-protein-dependent transport system permease family. FecCD subfamily.</text>
</comment>
<keyword evidence="7 8" id="KW-0472">Membrane</keyword>
<dbReference type="InterPro" id="IPR000522">
    <property type="entry name" value="ABC_transptr_permease_BtuC"/>
</dbReference>
<sequence>MSDSARVAAPARTRLRGLGLGVLAPAALVLLVLVSLGIGRYPVPLADVVSILAAKLLGTKLLGTPAALDPAMQTVVLQVRLPRVLGALVVGAGLAAAGATYQGLFRNPLVSPDILGVSAGASLGAVLGIVLSLPVAAIQGLAFAGGLAAVGTVYAIGFAVRRHDPVLTLVLAGVAVGALLGAGISLLKVVADPYNQLPAITFWLLGSLASATPGDLGAILPAMGLGLAPLVLLRWCMNLMSLGDEEARALGVETRRIRPVLVAGATLVTAAAVSVTGVIGWVGLIVPHVARLLVGPDFRRLLPASLLLGAAYLTAVDLLARTVASIEVPLGILTALVGAPFFLWLLATGRRGWA</sequence>
<feature type="transmembrane region" description="Helical" evidence="8">
    <location>
        <begin position="166"/>
        <end position="187"/>
    </location>
</feature>
<dbReference type="GO" id="GO:0033214">
    <property type="term" value="P:siderophore-iron import into cell"/>
    <property type="evidence" value="ECO:0007669"/>
    <property type="project" value="TreeGrafter"/>
</dbReference>
<feature type="transmembrane region" description="Helical" evidence="8">
    <location>
        <begin position="114"/>
        <end position="133"/>
    </location>
</feature>
<feature type="transmembrane region" description="Helical" evidence="8">
    <location>
        <begin position="218"/>
        <end position="236"/>
    </location>
</feature>
<dbReference type="GO" id="GO:0022857">
    <property type="term" value="F:transmembrane transporter activity"/>
    <property type="evidence" value="ECO:0007669"/>
    <property type="project" value="InterPro"/>
</dbReference>
<evidence type="ECO:0000256" key="7">
    <source>
        <dbReference type="ARBA" id="ARBA00023136"/>
    </source>
</evidence>
<evidence type="ECO:0000313" key="10">
    <source>
        <dbReference type="Proteomes" id="UP000742631"/>
    </source>
</evidence>
<dbReference type="Proteomes" id="UP000742631">
    <property type="component" value="Unassembled WGS sequence"/>
</dbReference>
<evidence type="ECO:0000256" key="5">
    <source>
        <dbReference type="ARBA" id="ARBA00022692"/>
    </source>
</evidence>
<evidence type="ECO:0000256" key="3">
    <source>
        <dbReference type="ARBA" id="ARBA00022448"/>
    </source>
</evidence>
<accession>A0A921E386</accession>
<feature type="transmembrane region" description="Helical" evidence="8">
    <location>
        <begin position="140"/>
        <end position="160"/>
    </location>
</feature>
<dbReference type="FunFam" id="1.10.3470.10:FF:000001">
    <property type="entry name" value="Vitamin B12 ABC transporter permease BtuC"/>
    <property type="match status" value="1"/>
</dbReference>
<dbReference type="Gene3D" id="1.10.3470.10">
    <property type="entry name" value="ABC transporter involved in vitamin B12 uptake, BtuC"/>
    <property type="match status" value="1"/>
</dbReference>
<comment type="subcellular location">
    <subcellularLocation>
        <location evidence="1">Cell membrane</location>
        <topology evidence="1">Multi-pass membrane protein</topology>
    </subcellularLocation>
</comment>
<reference evidence="9" key="2">
    <citation type="submission" date="2021-09" db="EMBL/GenBank/DDBJ databases">
        <authorList>
            <person name="Gilroy R."/>
        </authorList>
    </citation>
    <scope>NUCLEOTIDE SEQUENCE</scope>
    <source>
        <strain evidence="9">316</strain>
    </source>
</reference>
<dbReference type="InterPro" id="IPR037294">
    <property type="entry name" value="ABC_BtuC-like"/>
</dbReference>
<dbReference type="Pfam" id="PF01032">
    <property type="entry name" value="FecCD"/>
    <property type="match status" value="1"/>
</dbReference>
<feature type="transmembrane region" description="Helical" evidence="8">
    <location>
        <begin position="257"/>
        <end position="281"/>
    </location>
</feature>
<evidence type="ECO:0000256" key="4">
    <source>
        <dbReference type="ARBA" id="ARBA00022475"/>
    </source>
</evidence>
<keyword evidence="3" id="KW-0813">Transport</keyword>